<keyword evidence="7" id="KW-1185">Reference proteome</keyword>
<accession>A0ABP3UH43</accession>
<feature type="domain" description="PNPLA" evidence="5">
    <location>
        <begin position="4"/>
        <end position="195"/>
    </location>
</feature>
<evidence type="ECO:0000313" key="7">
    <source>
        <dbReference type="Proteomes" id="UP001501758"/>
    </source>
</evidence>
<dbReference type="InterPro" id="IPR016035">
    <property type="entry name" value="Acyl_Trfase/lysoPLipase"/>
</dbReference>
<keyword evidence="3 4" id="KW-0443">Lipid metabolism</keyword>
<evidence type="ECO:0000313" key="6">
    <source>
        <dbReference type="EMBL" id="GAA0733982.1"/>
    </source>
</evidence>
<protein>
    <recommendedName>
        <fullName evidence="5">PNPLA domain-containing protein</fullName>
    </recommendedName>
</protein>
<dbReference type="Proteomes" id="UP001501758">
    <property type="component" value="Unassembled WGS sequence"/>
</dbReference>
<dbReference type="InterPro" id="IPR002641">
    <property type="entry name" value="PNPLA_dom"/>
</dbReference>
<dbReference type="InterPro" id="IPR050301">
    <property type="entry name" value="NTE"/>
</dbReference>
<evidence type="ECO:0000259" key="5">
    <source>
        <dbReference type="PROSITE" id="PS51635"/>
    </source>
</evidence>
<organism evidence="6 7">
    <name type="scientific">Aquimarina litoralis</name>
    <dbReference type="NCBI Taxonomy" id="584605"/>
    <lineage>
        <taxon>Bacteria</taxon>
        <taxon>Pseudomonadati</taxon>
        <taxon>Bacteroidota</taxon>
        <taxon>Flavobacteriia</taxon>
        <taxon>Flavobacteriales</taxon>
        <taxon>Flavobacteriaceae</taxon>
        <taxon>Aquimarina</taxon>
    </lineage>
</organism>
<dbReference type="Pfam" id="PF01734">
    <property type="entry name" value="Patatin"/>
    <property type="match status" value="1"/>
</dbReference>
<dbReference type="PROSITE" id="PS51635">
    <property type="entry name" value="PNPLA"/>
    <property type="match status" value="1"/>
</dbReference>
<comment type="caution">
    <text evidence="6">The sequence shown here is derived from an EMBL/GenBank/DDBJ whole genome shotgun (WGS) entry which is preliminary data.</text>
</comment>
<feature type="short sequence motif" description="DGA/G" evidence="4">
    <location>
        <begin position="182"/>
        <end position="184"/>
    </location>
</feature>
<dbReference type="RefSeq" id="WP_343914857.1">
    <property type="nucleotide sequence ID" value="NZ_BAAAGE010000009.1"/>
</dbReference>
<feature type="short sequence motif" description="GXSXG" evidence="4">
    <location>
        <begin position="36"/>
        <end position="40"/>
    </location>
</feature>
<feature type="active site" description="Nucleophile" evidence="4">
    <location>
        <position position="38"/>
    </location>
</feature>
<evidence type="ECO:0000256" key="3">
    <source>
        <dbReference type="ARBA" id="ARBA00023098"/>
    </source>
</evidence>
<keyword evidence="1 4" id="KW-0378">Hydrolase</keyword>
<gene>
    <name evidence="6" type="ORF">GCM10009430_48660</name>
</gene>
<dbReference type="Gene3D" id="3.40.1090.10">
    <property type="entry name" value="Cytosolic phospholipase A2 catalytic domain"/>
    <property type="match status" value="1"/>
</dbReference>
<dbReference type="PANTHER" id="PTHR14226">
    <property type="entry name" value="NEUROPATHY TARGET ESTERASE/SWISS CHEESE D.MELANOGASTER"/>
    <property type="match status" value="1"/>
</dbReference>
<sequence>MRALVISGGGSKGAFAGGVAQYLIQDLKREYDLYVGTSTGSLLISHLALSKIKEIKEIYTSVNQSSIFRNCPFVIKKRKGYNLITINHFNVLRNLIKGNKSFGDSRNLRDLIRKSVTESYFNTLKESQKDIIITVTNLSTNEVEYKSIKECTYQEYCDWVWISCNYPPFMSLVQKNNCDYVDGGLGSMVPIEEAIRRGAKEVDVIILETEINYLNRMPTKNPFTLITSMVDFMMDTIEHQNIRIGKFIATRKDVAMDLYYTPTVLTTNSLIFEKEKMKKWWKKGYEFAKEKNKSNRLE</sequence>
<evidence type="ECO:0000256" key="1">
    <source>
        <dbReference type="ARBA" id="ARBA00022801"/>
    </source>
</evidence>
<evidence type="ECO:0000256" key="2">
    <source>
        <dbReference type="ARBA" id="ARBA00022963"/>
    </source>
</evidence>
<proteinExistence type="predicted"/>
<dbReference type="PANTHER" id="PTHR14226:SF57">
    <property type="entry name" value="BLR7027 PROTEIN"/>
    <property type="match status" value="1"/>
</dbReference>
<keyword evidence="2 4" id="KW-0442">Lipid degradation</keyword>
<evidence type="ECO:0000256" key="4">
    <source>
        <dbReference type="PROSITE-ProRule" id="PRU01161"/>
    </source>
</evidence>
<dbReference type="SUPFAM" id="SSF52151">
    <property type="entry name" value="FabD/lysophospholipase-like"/>
    <property type="match status" value="1"/>
</dbReference>
<feature type="active site" description="Proton acceptor" evidence="4">
    <location>
        <position position="182"/>
    </location>
</feature>
<dbReference type="EMBL" id="BAAAGE010000009">
    <property type="protein sequence ID" value="GAA0733982.1"/>
    <property type="molecule type" value="Genomic_DNA"/>
</dbReference>
<name>A0ABP3UH43_9FLAO</name>
<feature type="short sequence motif" description="GXGXXG" evidence="4">
    <location>
        <begin position="8"/>
        <end position="13"/>
    </location>
</feature>
<reference evidence="7" key="1">
    <citation type="journal article" date="2019" name="Int. J. Syst. Evol. Microbiol.">
        <title>The Global Catalogue of Microorganisms (GCM) 10K type strain sequencing project: providing services to taxonomists for standard genome sequencing and annotation.</title>
        <authorList>
            <consortium name="The Broad Institute Genomics Platform"/>
            <consortium name="The Broad Institute Genome Sequencing Center for Infectious Disease"/>
            <person name="Wu L."/>
            <person name="Ma J."/>
        </authorList>
    </citation>
    <scope>NUCLEOTIDE SEQUENCE [LARGE SCALE GENOMIC DNA]</scope>
    <source>
        <strain evidence="7">JCM 15974</strain>
    </source>
</reference>